<keyword evidence="4" id="KW-1185">Reference proteome</keyword>
<proteinExistence type="inferred from homology"/>
<organism evidence="3 4">
    <name type="scientific">Wenyingzhuangia marina</name>
    <dbReference type="NCBI Taxonomy" id="1195760"/>
    <lineage>
        <taxon>Bacteria</taxon>
        <taxon>Pseudomonadati</taxon>
        <taxon>Bacteroidota</taxon>
        <taxon>Flavobacteriia</taxon>
        <taxon>Flavobacteriales</taxon>
        <taxon>Flavobacteriaceae</taxon>
        <taxon>Wenyingzhuangia</taxon>
    </lineage>
</organism>
<dbReference type="PANTHER" id="PTHR35024">
    <property type="entry name" value="HYPOTHETICAL CYTOSOLIC PROTEIN"/>
    <property type="match status" value="1"/>
</dbReference>
<dbReference type="STRING" id="1195760.SAMN05444281_0403"/>
<sequence>MFNSDKKKTSGQQDDLAMERNRISKKSTFKGDIISQGDFRIDGTVEGHLATTGKVIIGPEGRVFGKVKCVNADIEGFFDGHLEVKNSLCLKPSAKVSGEVYMESLTVEPGAIFNANCKMLSSIKELNIKAVETTKETKQNISEIS</sequence>
<evidence type="ECO:0000256" key="1">
    <source>
        <dbReference type="ARBA" id="ARBA00044755"/>
    </source>
</evidence>
<dbReference type="RefSeq" id="WP_073118007.1">
    <property type="nucleotide sequence ID" value="NZ_BMEN01000001.1"/>
</dbReference>
<dbReference type="Pfam" id="PF04519">
    <property type="entry name" value="Bactofilin"/>
    <property type="match status" value="1"/>
</dbReference>
<comment type="similarity">
    <text evidence="1">Belongs to the bactofilin family.</text>
</comment>
<dbReference type="AlphaFoldDB" id="A0A1M5SMZ2"/>
<name>A0A1M5SMZ2_9FLAO</name>
<protein>
    <submittedName>
        <fullName evidence="3">Protein CcmA, bactofilin family</fullName>
    </submittedName>
</protein>
<evidence type="ECO:0000313" key="4">
    <source>
        <dbReference type="Proteomes" id="UP000184109"/>
    </source>
</evidence>
<accession>A0A1M5SMZ2</accession>
<feature type="region of interest" description="Disordered" evidence="2">
    <location>
        <begin position="1"/>
        <end position="21"/>
    </location>
</feature>
<reference evidence="4" key="1">
    <citation type="submission" date="2016-11" db="EMBL/GenBank/DDBJ databases">
        <authorList>
            <person name="Varghese N."/>
            <person name="Submissions S."/>
        </authorList>
    </citation>
    <scope>NUCLEOTIDE SEQUENCE [LARGE SCALE GENOMIC DNA]</scope>
    <source>
        <strain evidence="4">DSM 100572</strain>
    </source>
</reference>
<dbReference type="EMBL" id="FQXQ01000001">
    <property type="protein sequence ID" value="SHH39855.1"/>
    <property type="molecule type" value="Genomic_DNA"/>
</dbReference>
<dbReference type="OrthoDB" id="5432602at2"/>
<gene>
    <name evidence="3" type="ORF">SAMN05444281_0403</name>
</gene>
<dbReference type="Proteomes" id="UP000184109">
    <property type="component" value="Unassembled WGS sequence"/>
</dbReference>
<evidence type="ECO:0000313" key="3">
    <source>
        <dbReference type="EMBL" id="SHH39855.1"/>
    </source>
</evidence>
<evidence type="ECO:0000256" key="2">
    <source>
        <dbReference type="SAM" id="MobiDB-lite"/>
    </source>
</evidence>
<dbReference type="InterPro" id="IPR007607">
    <property type="entry name" value="BacA/B"/>
</dbReference>
<dbReference type="PANTHER" id="PTHR35024:SF4">
    <property type="entry name" value="POLYMER-FORMING CYTOSKELETAL PROTEIN"/>
    <property type="match status" value="1"/>
</dbReference>